<reference evidence="1 2" key="1">
    <citation type="submission" date="2021-03" db="EMBL/GenBank/DDBJ databases">
        <authorList>
            <person name="Gilmore M.S."/>
            <person name="Schwartzman J."/>
            <person name="Van Tyne D."/>
            <person name="Martin M."/>
            <person name="Earl A.M."/>
            <person name="Manson A.L."/>
            <person name="Straub T."/>
            <person name="Salamzade R."/>
            <person name="Saavedra J."/>
            <person name="Lebreton F."/>
            <person name="Prichula J."/>
            <person name="Schaufler K."/>
            <person name="Gaca A."/>
            <person name="Sgardioli B."/>
            <person name="Wagenaar J."/>
            <person name="Strong T."/>
        </authorList>
    </citation>
    <scope>NUCLEOTIDE SEQUENCE [LARGE SCALE GENOMIC DNA]</scope>
    <source>
        <strain evidence="1 2">665A</strain>
    </source>
</reference>
<evidence type="ECO:0000313" key="2">
    <source>
        <dbReference type="Proteomes" id="UP000664357"/>
    </source>
</evidence>
<name>A0ABV0EIN3_9ENTE</name>
<accession>A0ABV0EIN3</accession>
<dbReference type="EMBL" id="JAFREL020000001">
    <property type="protein sequence ID" value="MEO1768505.1"/>
    <property type="molecule type" value="Genomic_DNA"/>
</dbReference>
<dbReference type="Proteomes" id="UP000664357">
    <property type="component" value="Unassembled WGS sequence"/>
</dbReference>
<organism evidence="1 2">
    <name type="scientific">Candidatus Enterococcus ferrettii</name>
    <dbReference type="NCBI Taxonomy" id="2815324"/>
    <lineage>
        <taxon>Bacteria</taxon>
        <taxon>Bacillati</taxon>
        <taxon>Bacillota</taxon>
        <taxon>Bacilli</taxon>
        <taxon>Lactobacillales</taxon>
        <taxon>Enterococcaceae</taxon>
        <taxon>Enterococcus</taxon>
    </lineage>
</organism>
<protein>
    <recommendedName>
        <fullName evidence="3">Inorganic pyrophosphatase</fullName>
    </recommendedName>
</protein>
<gene>
    <name evidence="1" type="ORF">JZO67_000416</name>
</gene>
<evidence type="ECO:0008006" key="3">
    <source>
        <dbReference type="Google" id="ProtNLM"/>
    </source>
</evidence>
<proteinExistence type="predicted"/>
<dbReference type="Gene3D" id="3.90.80.10">
    <property type="entry name" value="Inorganic pyrophosphatase"/>
    <property type="match status" value="1"/>
</dbReference>
<evidence type="ECO:0000313" key="1">
    <source>
        <dbReference type="EMBL" id="MEO1768505.1"/>
    </source>
</evidence>
<dbReference type="SUPFAM" id="SSF50324">
    <property type="entry name" value="Inorganic pyrophosphatase"/>
    <property type="match status" value="1"/>
</dbReference>
<sequence>MKRFKATVTIDRPLGYLDSYGTTYPVNYGFVEGIIAGDGEAQDVYVLLETEKLASFIGEIIAVVVRKDDVEDKWVAAPTGTILSKEEIAKQIAFIEQYFDSDLILLK</sequence>
<keyword evidence="2" id="KW-1185">Reference proteome</keyword>
<comment type="caution">
    <text evidence="1">The sequence shown here is derived from an EMBL/GenBank/DDBJ whole genome shotgun (WGS) entry which is preliminary data.</text>
</comment>
<dbReference type="InterPro" id="IPR036649">
    <property type="entry name" value="Pyrophosphatase_sf"/>
</dbReference>
<dbReference type="RefSeq" id="WP_207702779.1">
    <property type="nucleotide sequence ID" value="NZ_JAFREL020000001.1"/>
</dbReference>
<reference evidence="1 2" key="2">
    <citation type="submission" date="2024-02" db="EMBL/GenBank/DDBJ databases">
        <title>The Genome Sequence of Enterococcus sp. DIV0159.</title>
        <authorList>
            <person name="Earl A."/>
            <person name="Manson A."/>
            <person name="Gilmore M."/>
            <person name="Sanders J."/>
            <person name="Shea T."/>
            <person name="Howe W."/>
            <person name="Livny J."/>
            <person name="Cuomo C."/>
            <person name="Neafsey D."/>
            <person name="Birren B."/>
        </authorList>
    </citation>
    <scope>NUCLEOTIDE SEQUENCE [LARGE SCALE GENOMIC DNA]</scope>
    <source>
        <strain evidence="1 2">665A</strain>
    </source>
</reference>